<gene>
    <name evidence="1" type="ORF">A374_02709</name>
</gene>
<organism evidence="1 2">
    <name type="scientific">Fictibacillus macauensis ZFHKF-1</name>
    <dbReference type="NCBI Taxonomy" id="1196324"/>
    <lineage>
        <taxon>Bacteria</taxon>
        <taxon>Bacillati</taxon>
        <taxon>Bacillota</taxon>
        <taxon>Bacilli</taxon>
        <taxon>Bacillales</taxon>
        <taxon>Fictibacillaceae</taxon>
        <taxon>Fictibacillus</taxon>
    </lineage>
</organism>
<evidence type="ECO:0000313" key="1">
    <source>
        <dbReference type="EMBL" id="EIT87129.1"/>
    </source>
</evidence>
<name>I8AN28_9BACL</name>
<dbReference type="Proteomes" id="UP000004080">
    <property type="component" value="Unassembled WGS sequence"/>
</dbReference>
<dbReference type="EMBL" id="AKKV01000019">
    <property type="protein sequence ID" value="EIT87129.1"/>
    <property type="molecule type" value="Genomic_DNA"/>
</dbReference>
<dbReference type="STRING" id="1196324.A374_02709"/>
<protein>
    <recommendedName>
        <fullName evidence="3">Amidinotransferase</fullName>
    </recommendedName>
</protein>
<proteinExistence type="predicted"/>
<dbReference type="RefSeq" id="WP_007200641.1">
    <property type="nucleotide sequence ID" value="NZ_AKKV01000019.1"/>
</dbReference>
<dbReference type="Gene3D" id="3.75.10.10">
    <property type="entry name" value="L-arginine/glycine Amidinotransferase, Chain A"/>
    <property type="match status" value="1"/>
</dbReference>
<keyword evidence="2" id="KW-1185">Reference proteome</keyword>
<dbReference type="PATRIC" id="fig|1196324.3.peg.548"/>
<dbReference type="eggNOG" id="COG1834">
    <property type="taxonomic scope" value="Bacteria"/>
</dbReference>
<dbReference type="AlphaFoldDB" id="I8AN28"/>
<evidence type="ECO:0008006" key="3">
    <source>
        <dbReference type="Google" id="ProtNLM"/>
    </source>
</evidence>
<dbReference type="SUPFAM" id="SSF55909">
    <property type="entry name" value="Pentein"/>
    <property type="match status" value="1"/>
</dbReference>
<dbReference type="PANTHER" id="PTHR47271">
    <property type="entry name" value="ARGININE DEIMINASE"/>
    <property type="match status" value="1"/>
</dbReference>
<dbReference type="GO" id="GO:0016990">
    <property type="term" value="F:arginine deiminase activity"/>
    <property type="evidence" value="ECO:0007669"/>
    <property type="project" value="TreeGrafter"/>
</dbReference>
<reference evidence="1 2" key="1">
    <citation type="journal article" date="2012" name="J. Bacteriol.">
        <title>Genome of Bacillus macauensis ZFHKF-1, a Long-Chain-Forming Bacterium.</title>
        <authorList>
            <person name="Cai L."/>
            <person name="Zhang T."/>
        </authorList>
    </citation>
    <scope>NUCLEOTIDE SEQUENCE [LARGE SCALE GENOMIC DNA]</scope>
    <source>
        <strain evidence="1 2">ZFHKF-1</strain>
    </source>
</reference>
<dbReference type="OrthoDB" id="9814070at2"/>
<dbReference type="Pfam" id="PF19420">
    <property type="entry name" value="DDAH_eukar"/>
    <property type="match status" value="1"/>
</dbReference>
<accession>I8AN28</accession>
<comment type="caution">
    <text evidence="1">The sequence shown here is derived from an EMBL/GenBank/DDBJ whole genome shotgun (WGS) entry which is preliminary data.</text>
</comment>
<dbReference type="PANTHER" id="PTHR47271:SF2">
    <property type="entry name" value="ARGININE DEIMINASE"/>
    <property type="match status" value="1"/>
</dbReference>
<evidence type="ECO:0000313" key="2">
    <source>
        <dbReference type="Proteomes" id="UP000004080"/>
    </source>
</evidence>
<sequence>MSCYSEYDALEDVILCKPKFMEIREVINETQRHFAKENIDIERAMFQHKQFTDQLENLGISVHFLPSLQEYPEQVFTRDIGFTIGNTLYISEMGRRIRQGEEQVLKEWLNEEHISIHDLQSDSIEGGDVVLGHDAIYIGVSDRTTKDAIAHLQQLEPTYHIHPVPFNGKYLHLDCVFNILSPHEAILFPEAFAQEEQQFLSSHFHTITIEEDEQFSLGTNVLSIGNKTVFALPANKKINQKLRDHGYHVIEVDLSEIIKSGGAFRCCTLPLDRKKPVH</sequence>
<dbReference type="GO" id="GO:0019546">
    <property type="term" value="P:L-arginine deiminase pathway"/>
    <property type="evidence" value="ECO:0007669"/>
    <property type="project" value="TreeGrafter"/>
</dbReference>